<dbReference type="EMBL" id="JAAUVV010000018">
    <property type="protein sequence ID" value="NJJ04499.1"/>
    <property type="molecule type" value="Genomic_DNA"/>
</dbReference>
<dbReference type="AlphaFoldDB" id="A0AAP6XLB0"/>
<proteinExistence type="predicted"/>
<comment type="caution">
    <text evidence="1">The sequence shown here is derived from an EMBL/GenBank/DDBJ whole genome shotgun (WGS) entry which is preliminary data.</text>
</comment>
<reference evidence="1 2" key="1">
    <citation type="submission" date="2020-03" db="EMBL/GenBank/DDBJ databases">
        <title>Draft genome sequences of bacterial isolates from the female urobiome.</title>
        <authorList>
            <person name="Miller-Ensminger T."/>
            <person name="Wolfe A.J."/>
            <person name="Putonti C."/>
        </authorList>
    </citation>
    <scope>NUCLEOTIDE SEQUENCE [LARGE SCALE GENOMIC DNA]</scope>
    <source>
        <strain evidence="1 2">UMB8490</strain>
    </source>
</reference>
<dbReference type="Proteomes" id="UP000591626">
    <property type="component" value="Unassembled WGS sequence"/>
</dbReference>
<organism evidence="1 2">
    <name type="scientific">Corynebacterium coyleae</name>
    <dbReference type="NCBI Taxonomy" id="53374"/>
    <lineage>
        <taxon>Bacteria</taxon>
        <taxon>Bacillati</taxon>
        <taxon>Actinomycetota</taxon>
        <taxon>Actinomycetes</taxon>
        <taxon>Mycobacteriales</taxon>
        <taxon>Corynebacteriaceae</taxon>
        <taxon>Corynebacterium</taxon>
    </lineage>
</organism>
<name>A0AAP6XLB0_9CORY</name>
<evidence type="ECO:0008006" key="3">
    <source>
        <dbReference type="Google" id="ProtNLM"/>
    </source>
</evidence>
<accession>A0AAP6XLB0</accession>
<evidence type="ECO:0000313" key="1">
    <source>
        <dbReference type="EMBL" id="NJJ04499.1"/>
    </source>
</evidence>
<gene>
    <name evidence="1" type="ORF">HC138_09080</name>
</gene>
<sequence length="227" mass="26410">MEKRALEAAYRNLNEDHYVLYVDETYNRPEENLGRSFYLICGVLISARFLDATREDIREIVDGGYWHTTEALQSAEGRQKAEGLLTYCNDVGDQHIFAYKKDLTQIGEENEVSVAQARDDCLKALLVAVQQNYPGTRLVVMEKRQRHTENDADRRLIKHLRSVGAISRYTQVLHESPKEEHLLWLPDLSAMALRRSKTHHDRTGLYFKLYLEDHSFVIDLDKKVENE</sequence>
<evidence type="ECO:0000313" key="2">
    <source>
        <dbReference type="Proteomes" id="UP000591626"/>
    </source>
</evidence>
<protein>
    <recommendedName>
        <fullName evidence="3">DUF3800 domain-containing protein</fullName>
    </recommendedName>
</protein>
<dbReference type="RefSeq" id="WP_070422429.1">
    <property type="nucleotide sequence ID" value="NZ_JAAUVV010000018.1"/>
</dbReference>